<dbReference type="RefSeq" id="WP_005636834.1">
    <property type="nucleotide sequence ID" value="NZ_JGDJ01000101.1"/>
</dbReference>
<dbReference type="InterPro" id="IPR044068">
    <property type="entry name" value="CB"/>
</dbReference>
<reference evidence="8 9" key="1">
    <citation type="submission" date="2014-02" db="EMBL/GenBank/DDBJ databases">
        <authorList>
            <person name="Sears C."/>
            <person name="Carroll K."/>
            <person name="Sack B.R."/>
            <person name="Qadri F."/>
            <person name="Myers L.L."/>
            <person name="Chung G.-T."/>
            <person name="Escheverria P."/>
            <person name="Fraser C.M."/>
            <person name="Sadzewicz L."/>
            <person name="Shefchek K.A."/>
            <person name="Tallon L."/>
            <person name="Das S.P."/>
            <person name="Daugherty S."/>
            <person name="Mongodin E.F."/>
        </authorList>
    </citation>
    <scope>NUCLEOTIDE SEQUENCE [LARGE SCALE GENOMIC DNA]</scope>
    <source>
        <strain evidence="8 9">S36L11</strain>
    </source>
</reference>
<sequence length="407" mass="47135">MATIKLKFRPSTVRGKAGTLCYQLCHRQENRQITTDMRIFPEWWNETKRELVAVPGNERVLTAYRKRAEKEMRDIREIIRELDCSGETYTLLEILNRYRSLPSEPGFLYYMKKEMEALWENGQYGTSRNYRRALNSFSAFLDGDDVPFSLLDSALACRYEAWLWQQKVARNSSSFYMRILRAVYNKAVRQGLALQTFPFREVYTGVARTPKRAVDEETILKLQRIDLSDSPALALSRDMFVFSYCARGMAFVDMAYLKKENVDSGRITYCRHKTGQYLTLHIEPCMAAILERYGRVYPESPYLFPVLTDEQPDQAYRQYRTGLNYHNRKLKRLGKLLGEPLPLSSYTPRHSWATAARNHNVPIAVISAGMGHSSERTTLIYLDSLDNAVIDNANEKILKGLNDTISM</sequence>
<gene>
    <name evidence="8" type="ORF">M136_5250</name>
</gene>
<dbReference type="AlphaFoldDB" id="A0A015Z811"/>
<dbReference type="InterPro" id="IPR011010">
    <property type="entry name" value="DNA_brk_join_enz"/>
</dbReference>
<dbReference type="PANTHER" id="PTHR30349">
    <property type="entry name" value="PHAGE INTEGRASE-RELATED"/>
    <property type="match status" value="1"/>
</dbReference>
<evidence type="ECO:0000256" key="2">
    <source>
        <dbReference type="ARBA" id="ARBA00022908"/>
    </source>
</evidence>
<dbReference type="GO" id="GO:0015074">
    <property type="term" value="P:DNA integration"/>
    <property type="evidence" value="ECO:0007669"/>
    <property type="project" value="UniProtKB-KW"/>
</dbReference>
<dbReference type="SUPFAM" id="SSF56349">
    <property type="entry name" value="DNA breaking-rejoining enzymes"/>
    <property type="match status" value="1"/>
</dbReference>
<dbReference type="GO" id="GO:0006310">
    <property type="term" value="P:DNA recombination"/>
    <property type="evidence" value="ECO:0007669"/>
    <property type="project" value="UniProtKB-KW"/>
</dbReference>
<dbReference type="PANTHER" id="PTHR30349:SF64">
    <property type="entry name" value="PROPHAGE INTEGRASE INTD-RELATED"/>
    <property type="match status" value="1"/>
</dbReference>
<proteinExistence type="inferred from homology"/>
<dbReference type="InterPro" id="IPR025269">
    <property type="entry name" value="SAM-like_dom"/>
</dbReference>
<dbReference type="DNASU" id="5302493"/>
<feature type="domain" description="Tyr recombinase" evidence="6">
    <location>
        <begin position="208"/>
        <end position="395"/>
    </location>
</feature>
<dbReference type="PROSITE" id="PS51898">
    <property type="entry name" value="TYR_RECOMBINASE"/>
    <property type="match status" value="1"/>
</dbReference>
<dbReference type="EMBL" id="JGDJ01000101">
    <property type="protein sequence ID" value="EXZ30999.1"/>
    <property type="molecule type" value="Genomic_DNA"/>
</dbReference>
<dbReference type="InterPro" id="IPR050090">
    <property type="entry name" value="Tyrosine_recombinase_XerCD"/>
</dbReference>
<feature type="domain" description="Core-binding (CB)" evidence="7">
    <location>
        <begin position="105"/>
        <end position="188"/>
    </location>
</feature>
<evidence type="ECO:0000259" key="6">
    <source>
        <dbReference type="PROSITE" id="PS51898"/>
    </source>
</evidence>
<evidence type="ECO:0000256" key="1">
    <source>
        <dbReference type="ARBA" id="ARBA00008857"/>
    </source>
</evidence>
<dbReference type="Pfam" id="PF13102">
    <property type="entry name" value="Phage_int_SAM_5"/>
    <property type="match status" value="1"/>
</dbReference>
<comment type="caution">
    <text evidence="8">The sequence shown here is derived from an EMBL/GenBank/DDBJ whole genome shotgun (WGS) entry which is preliminary data.</text>
</comment>
<keyword evidence="3 5" id="KW-0238">DNA-binding</keyword>
<keyword evidence="4" id="KW-0233">DNA recombination</keyword>
<dbReference type="InterPro" id="IPR013762">
    <property type="entry name" value="Integrase-like_cat_sf"/>
</dbReference>
<evidence type="ECO:0000259" key="7">
    <source>
        <dbReference type="PROSITE" id="PS51900"/>
    </source>
</evidence>
<keyword evidence="2" id="KW-0229">DNA integration</keyword>
<evidence type="ECO:0000313" key="9">
    <source>
        <dbReference type="Proteomes" id="UP000022082"/>
    </source>
</evidence>
<evidence type="ECO:0000256" key="5">
    <source>
        <dbReference type="PROSITE-ProRule" id="PRU01248"/>
    </source>
</evidence>
<evidence type="ECO:0000256" key="3">
    <source>
        <dbReference type="ARBA" id="ARBA00023125"/>
    </source>
</evidence>
<dbReference type="PATRIC" id="fig|1339327.3.peg.478"/>
<evidence type="ECO:0000313" key="8">
    <source>
        <dbReference type="EMBL" id="EXZ30999.1"/>
    </source>
</evidence>
<organism evidence="8 9">
    <name type="scientific">Bacteroides fragilis str. S36L11</name>
    <dbReference type="NCBI Taxonomy" id="1339327"/>
    <lineage>
        <taxon>Bacteria</taxon>
        <taxon>Pseudomonadati</taxon>
        <taxon>Bacteroidota</taxon>
        <taxon>Bacteroidia</taxon>
        <taxon>Bacteroidales</taxon>
        <taxon>Bacteroidaceae</taxon>
        <taxon>Bacteroides</taxon>
    </lineage>
</organism>
<dbReference type="Proteomes" id="UP000022082">
    <property type="component" value="Unassembled WGS sequence"/>
</dbReference>
<dbReference type="InterPro" id="IPR002104">
    <property type="entry name" value="Integrase_catalytic"/>
</dbReference>
<dbReference type="Gene3D" id="1.10.443.10">
    <property type="entry name" value="Intergrase catalytic core"/>
    <property type="match status" value="1"/>
</dbReference>
<dbReference type="InterPro" id="IPR010998">
    <property type="entry name" value="Integrase_recombinase_N"/>
</dbReference>
<comment type="similarity">
    <text evidence="1">Belongs to the 'phage' integrase family.</text>
</comment>
<protein>
    <submittedName>
        <fullName evidence="8">Phage integrase family protein</fullName>
    </submittedName>
</protein>
<evidence type="ECO:0000256" key="4">
    <source>
        <dbReference type="ARBA" id="ARBA00023172"/>
    </source>
</evidence>
<dbReference type="CDD" id="cd01185">
    <property type="entry name" value="INTN1_C_like"/>
    <property type="match status" value="1"/>
</dbReference>
<dbReference type="Gene3D" id="1.10.150.130">
    <property type="match status" value="1"/>
</dbReference>
<name>A0A015Z811_BACFG</name>
<dbReference type="Pfam" id="PF00589">
    <property type="entry name" value="Phage_integrase"/>
    <property type="match status" value="1"/>
</dbReference>
<dbReference type="GO" id="GO:0003677">
    <property type="term" value="F:DNA binding"/>
    <property type="evidence" value="ECO:0007669"/>
    <property type="project" value="UniProtKB-UniRule"/>
</dbReference>
<dbReference type="GeneID" id="5302493"/>
<accession>A0A015Z811</accession>
<dbReference type="PROSITE" id="PS51900">
    <property type="entry name" value="CB"/>
    <property type="match status" value="1"/>
</dbReference>